<evidence type="ECO:0000256" key="14">
    <source>
        <dbReference type="PROSITE-ProRule" id="PRU00042"/>
    </source>
</evidence>
<protein>
    <submittedName>
        <fullName evidence="18">Related to triglyceride lipase-cholesterol esterase</fullName>
    </submittedName>
</protein>
<dbReference type="Pfam" id="PF00096">
    <property type="entry name" value="zf-C2H2"/>
    <property type="match status" value="1"/>
</dbReference>
<evidence type="ECO:0000256" key="6">
    <source>
        <dbReference type="ARBA" id="ARBA00022771"/>
    </source>
</evidence>
<dbReference type="Gene3D" id="3.30.160.60">
    <property type="entry name" value="Classic Zinc Finger"/>
    <property type="match status" value="6"/>
</dbReference>
<name>A0A284QNB0_ARMOS</name>
<dbReference type="InterPro" id="IPR013087">
    <property type="entry name" value="Znf_C2H2_type"/>
</dbReference>
<proteinExistence type="predicted"/>
<feature type="domain" description="C2H2-type" evidence="17">
    <location>
        <begin position="68"/>
        <end position="97"/>
    </location>
</feature>
<feature type="domain" description="C2H2-type" evidence="17">
    <location>
        <begin position="338"/>
        <end position="368"/>
    </location>
</feature>
<evidence type="ECO:0000313" key="19">
    <source>
        <dbReference type="Proteomes" id="UP000219338"/>
    </source>
</evidence>
<evidence type="ECO:0000256" key="4">
    <source>
        <dbReference type="ARBA" id="ARBA00022723"/>
    </source>
</evidence>
<gene>
    <name evidence="18" type="ORF">ARMOST_01166</name>
</gene>
<feature type="domain" description="C2H2-type" evidence="17">
    <location>
        <begin position="191"/>
        <end position="220"/>
    </location>
</feature>
<keyword evidence="13" id="KW-0539">Nucleus</keyword>
<dbReference type="OrthoDB" id="427030at2759"/>
<dbReference type="SUPFAM" id="SSF57667">
    <property type="entry name" value="beta-beta-alpha zinc fingers"/>
    <property type="match status" value="3"/>
</dbReference>
<evidence type="ECO:0000256" key="16">
    <source>
        <dbReference type="SAM" id="Phobius"/>
    </source>
</evidence>
<reference evidence="19" key="1">
    <citation type="journal article" date="2017" name="Nat. Ecol. Evol.">
        <title>Genome expansion and lineage-specific genetic innovations in the forest pathogenic fungi Armillaria.</title>
        <authorList>
            <person name="Sipos G."/>
            <person name="Prasanna A.N."/>
            <person name="Walter M.C."/>
            <person name="O'Connor E."/>
            <person name="Balint B."/>
            <person name="Krizsan K."/>
            <person name="Kiss B."/>
            <person name="Hess J."/>
            <person name="Varga T."/>
            <person name="Slot J."/>
            <person name="Riley R."/>
            <person name="Boka B."/>
            <person name="Rigling D."/>
            <person name="Barry K."/>
            <person name="Lee J."/>
            <person name="Mihaltcheva S."/>
            <person name="LaButti K."/>
            <person name="Lipzen A."/>
            <person name="Waldron R."/>
            <person name="Moloney N.M."/>
            <person name="Sperisen C."/>
            <person name="Kredics L."/>
            <person name="Vagvoelgyi C."/>
            <person name="Patrignani A."/>
            <person name="Fitzpatrick D."/>
            <person name="Nagy I."/>
            <person name="Doyle S."/>
            <person name="Anderson J.B."/>
            <person name="Grigoriev I.V."/>
            <person name="Gueldener U."/>
            <person name="Muensterkoetter M."/>
            <person name="Nagy L.G."/>
        </authorList>
    </citation>
    <scope>NUCLEOTIDE SEQUENCE [LARGE SCALE GENOMIC DNA]</scope>
    <source>
        <strain evidence="19">C18/9</strain>
    </source>
</reference>
<evidence type="ECO:0000256" key="2">
    <source>
        <dbReference type="ARBA" id="ARBA00004167"/>
    </source>
</evidence>
<dbReference type="Gene3D" id="3.40.50.1820">
    <property type="entry name" value="alpha/beta hydrolase"/>
    <property type="match status" value="1"/>
</dbReference>
<evidence type="ECO:0000256" key="3">
    <source>
        <dbReference type="ARBA" id="ARBA00022692"/>
    </source>
</evidence>
<dbReference type="InterPro" id="IPR029058">
    <property type="entry name" value="AB_hydrolase_fold"/>
</dbReference>
<dbReference type="SUPFAM" id="SSF53474">
    <property type="entry name" value="alpha/beta-Hydrolases"/>
    <property type="match status" value="1"/>
</dbReference>
<keyword evidence="8" id="KW-0862">Zinc</keyword>
<keyword evidence="11" id="KW-0443">Lipid metabolism</keyword>
<evidence type="ECO:0000256" key="7">
    <source>
        <dbReference type="ARBA" id="ARBA00022801"/>
    </source>
</evidence>
<evidence type="ECO:0000256" key="5">
    <source>
        <dbReference type="ARBA" id="ARBA00022737"/>
    </source>
</evidence>
<feature type="domain" description="C2H2-type" evidence="17">
    <location>
        <begin position="158"/>
        <end position="188"/>
    </location>
</feature>
<feature type="domain" description="C2H2-type" evidence="17">
    <location>
        <begin position="307"/>
        <end position="337"/>
    </location>
</feature>
<dbReference type="GO" id="GO:0016787">
    <property type="term" value="F:hydrolase activity"/>
    <property type="evidence" value="ECO:0007669"/>
    <property type="project" value="UniProtKB-KW"/>
</dbReference>
<evidence type="ECO:0000256" key="8">
    <source>
        <dbReference type="ARBA" id="ARBA00022833"/>
    </source>
</evidence>
<feature type="domain" description="C2H2-type" evidence="17">
    <location>
        <begin position="128"/>
        <end position="157"/>
    </location>
</feature>
<dbReference type="AlphaFoldDB" id="A0A284QNB0"/>
<dbReference type="PROSITE" id="PS50157">
    <property type="entry name" value="ZINC_FINGER_C2H2_2"/>
    <property type="match status" value="7"/>
</dbReference>
<dbReference type="GO" id="GO:0008270">
    <property type="term" value="F:zinc ion binding"/>
    <property type="evidence" value="ECO:0007669"/>
    <property type="project" value="UniProtKB-KW"/>
</dbReference>
<keyword evidence="5" id="KW-0677">Repeat</keyword>
<dbReference type="InterPro" id="IPR000073">
    <property type="entry name" value="AB_hydrolase_1"/>
</dbReference>
<feature type="region of interest" description="Disordered" evidence="15">
    <location>
        <begin position="364"/>
        <end position="386"/>
    </location>
</feature>
<dbReference type="PROSITE" id="PS00028">
    <property type="entry name" value="ZINC_FINGER_C2H2_1"/>
    <property type="match status" value="6"/>
</dbReference>
<dbReference type="FunFam" id="3.30.160.60:FF:001102">
    <property type="entry name" value="Transcription factor IIIA"/>
    <property type="match status" value="1"/>
</dbReference>
<evidence type="ECO:0000313" key="18">
    <source>
        <dbReference type="EMBL" id="SJK97910.1"/>
    </source>
</evidence>
<keyword evidence="6 14" id="KW-0863">Zinc-finger</keyword>
<dbReference type="FunFam" id="3.40.50.1820:FF:000095">
    <property type="entry name" value="Triglyceride lipase-cholesterol esterase"/>
    <property type="match status" value="1"/>
</dbReference>
<keyword evidence="10 16" id="KW-1133">Transmembrane helix</keyword>
<dbReference type="InterPro" id="IPR036236">
    <property type="entry name" value="Znf_C2H2_sf"/>
</dbReference>
<keyword evidence="3 16" id="KW-0812">Transmembrane</keyword>
<evidence type="ECO:0000256" key="13">
    <source>
        <dbReference type="ARBA" id="ARBA00023242"/>
    </source>
</evidence>
<dbReference type="GO" id="GO:0005634">
    <property type="term" value="C:nucleus"/>
    <property type="evidence" value="ECO:0007669"/>
    <property type="project" value="UniProtKB-SubCell"/>
</dbReference>
<feature type="domain" description="C2H2-type" evidence="17">
    <location>
        <begin position="98"/>
        <end position="125"/>
    </location>
</feature>
<dbReference type="GO" id="GO:0016042">
    <property type="term" value="P:lipid catabolic process"/>
    <property type="evidence" value="ECO:0007669"/>
    <property type="project" value="UniProtKB-KW"/>
</dbReference>
<keyword evidence="12 16" id="KW-0472">Membrane</keyword>
<evidence type="ECO:0000259" key="17">
    <source>
        <dbReference type="PROSITE" id="PS50157"/>
    </source>
</evidence>
<dbReference type="FunFam" id="3.30.160.60:FF:000624">
    <property type="entry name" value="zinc finger protein 697"/>
    <property type="match status" value="1"/>
</dbReference>
<comment type="subcellular location">
    <subcellularLocation>
        <location evidence="2">Membrane</location>
        <topology evidence="2">Single-pass membrane protein</topology>
    </subcellularLocation>
    <subcellularLocation>
        <location evidence="1">Nucleus</location>
    </subcellularLocation>
</comment>
<dbReference type="Proteomes" id="UP000219338">
    <property type="component" value="Unassembled WGS sequence"/>
</dbReference>
<dbReference type="Pfam" id="PF12874">
    <property type="entry name" value="zf-met"/>
    <property type="match status" value="1"/>
</dbReference>
<dbReference type="GO" id="GO:0016020">
    <property type="term" value="C:membrane"/>
    <property type="evidence" value="ECO:0007669"/>
    <property type="project" value="UniProtKB-SubCell"/>
</dbReference>
<dbReference type="STRING" id="47428.A0A284QNB0"/>
<dbReference type="SMART" id="SM00355">
    <property type="entry name" value="ZnF_C2H2"/>
    <property type="match status" value="10"/>
</dbReference>
<evidence type="ECO:0000256" key="10">
    <source>
        <dbReference type="ARBA" id="ARBA00022989"/>
    </source>
</evidence>
<evidence type="ECO:0000256" key="12">
    <source>
        <dbReference type="ARBA" id="ARBA00023136"/>
    </source>
</evidence>
<sequence>MTETLVQSTVLGKRKYRPTTDFVLRLASSPEPGHTDSEYELASTSKSDIISKPILVNGELVSYTKKRYRCTFTGCDKGYTKPSRLEEHERSHTGQRPFVCDTCNKSYLRETHLQAHTRSHLPESSRPLVCELPNCGKRFWTSQHLRAHTTWHNGAKKFTCSKPGCGEAFMKHHHLRTHMCTVHAPPGTKPFQCTHQGCTKSFDTKQHLHTHSKVHDDKRYTCVHQNCLVVPGQSPTYYPTWTSLQHHIRTAHPPTCVHPSCNGKTFSTQKGLRAHEKLHLEWDAEAQLEANEPPRKRRRGGELGRDWKCDVEHCGKDFKSKKALTTHHNVAHLCRRDHVCPHDDCKRTFGYKHLLQRHLVKVHATSDEESLSEREESSSSSEEETAEFDIDVLTGNFYKQQAKKKLEASPNMLPCPYPRMQEVGLPCNGTLSTENCDYVFSRAYDLRRHLASAHEISIEKEEVDAWYDLDTLITIIFIADLGMVRVPFISRLSLLEYTALVLGFLFLTLENLLRLIILFLPKPVINWFYRRSRALFKYTVGPPKGKTPEKKASDRILHARDFWELCDIYGYTPEEHVVLTKDGYLLGLHRLPSKAGKQNARPGTSTGKPVVYLHHGLLMNSEVWVCLTDAERCLPFTLVENGYDVWLGNNRGNKYSKKSIHHNPNSTKFWDFSIDDFAWHDIPDSIHYILDITKSSKLSYIGFSQGTAQAFAALSIHPQLNEKVNVFIALAPAVSPAGLAQPIVDGLMKASPTLVYLFFGRKSILSSATMWQAILYPPIFASVIDTSLVVLFNWRSHNISQYQKICAYAHLYSFASVKAVVHWFQIMRSGAFLMYDDDLSSMSPVMRTTMRTYRPARFPTKNIVTPIVLLYGDQDSLVDIDAMVEQLPKHVVVKKLTGYEHLDILWGKDVHKDVIPHVLETLKAYQAPQKKDSNELNGTSYE</sequence>
<feature type="transmembrane region" description="Helical" evidence="16">
    <location>
        <begin position="774"/>
        <end position="794"/>
    </location>
</feature>
<evidence type="ECO:0000256" key="9">
    <source>
        <dbReference type="ARBA" id="ARBA00022963"/>
    </source>
</evidence>
<organism evidence="18 19">
    <name type="scientific">Armillaria ostoyae</name>
    <name type="common">Armillaria root rot fungus</name>
    <dbReference type="NCBI Taxonomy" id="47428"/>
    <lineage>
        <taxon>Eukaryota</taxon>
        <taxon>Fungi</taxon>
        <taxon>Dikarya</taxon>
        <taxon>Basidiomycota</taxon>
        <taxon>Agaricomycotina</taxon>
        <taxon>Agaricomycetes</taxon>
        <taxon>Agaricomycetidae</taxon>
        <taxon>Agaricales</taxon>
        <taxon>Marasmiineae</taxon>
        <taxon>Physalacriaceae</taxon>
        <taxon>Armillaria</taxon>
    </lineage>
</organism>
<evidence type="ECO:0000256" key="1">
    <source>
        <dbReference type="ARBA" id="ARBA00004123"/>
    </source>
</evidence>
<dbReference type="PANTHER" id="PTHR11005">
    <property type="entry name" value="LYSOSOMAL ACID LIPASE-RELATED"/>
    <property type="match status" value="1"/>
</dbReference>
<evidence type="ECO:0000256" key="11">
    <source>
        <dbReference type="ARBA" id="ARBA00023098"/>
    </source>
</evidence>
<keyword evidence="19" id="KW-1185">Reference proteome</keyword>
<keyword evidence="9" id="KW-0442">Lipid degradation</keyword>
<evidence type="ECO:0000256" key="15">
    <source>
        <dbReference type="SAM" id="MobiDB-lite"/>
    </source>
</evidence>
<keyword evidence="4" id="KW-0479">Metal-binding</keyword>
<keyword evidence="7" id="KW-0378">Hydrolase</keyword>
<dbReference type="EMBL" id="FUEG01000001">
    <property type="protein sequence ID" value="SJK97910.1"/>
    <property type="molecule type" value="Genomic_DNA"/>
</dbReference>
<dbReference type="Pfam" id="PF00561">
    <property type="entry name" value="Abhydrolase_1"/>
    <property type="match status" value="1"/>
</dbReference>
<accession>A0A284QNB0</accession>